<evidence type="ECO:0000256" key="1">
    <source>
        <dbReference type="SAM" id="MobiDB-lite"/>
    </source>
</evidence>
<sequence length="124" mass="13524">MERLADGNVCQLPMAGPGDSDKSMPMPPSFLKVPDSESRFGGNDGRQRAGHLFIAFSKDISGQKPAADGRAGPPDRRRAVSLAAESARKGRPDGSRRPWKYFPHISGVRRINTGKTVYKDKSNE</sequence>
<gene>
    <name evidence="2" type="ORF">B4135_4120</name>
</gene>
<accession>A0A150L7U5</accession>
<feature type="region of interest" description="Disordered" evidence="1">
    <location>
        <begin position="1"/>
        <end position="101"/>
    </location>
</feature>
<protein>
    <submittedName>
        <fullName evidence="2">Uncharacterized protein</fullName>
    </submittedName>
</protein>
<dbReference type="EMBL" id="LQYT01000140">
    <property type="protein sequence ID" value="KYD08403.1"/>
    <property type="molecule type" value="Genomic_DNA"/>
</dbReference>
<organism evidence="2 3">
    <name type="scientific">Caldibacillus debilis</name>
    <dbReference type="NCBI Taxonomy" id="301148"/>
    <lineage>
        <taxon>Bacteria</taxon>
        <taxon>Bacillati</taxon>
        <taxon>Bacillota</taxon>
        <taxon>Bacilli</taxon>
        <taxon>Bacillales</taxon>
        <taxon>Bacillaceae</taxon>
        <taxon>Caldibacillus</taxon>
    </lineage>
</organism>
<proteinExistence type="predicted"/>
<dbReference type="STRING" id="301148.B4135_4120"/>
<evidence type="ECO:0000313" key="2">
    <source>
        <dbReference type="EMBL" id="KYD08403.1"/>
    </source>
</evidence>
<reference evidence="2 3" key="1">
    <citation type="submission" date="2016-01" db="EMBL/GenBank/DDBJ databases">
        <title>Draft Genome Sequences of Seven Thermophilic Sporeformers Isolated from Foods.</title>
        <authorList>
            <person name="Berendsen E.M."/>
            <person name="Wells-Bennik M.H."/>
            <person name="Krawcyk A.O."/>
            <person name="De Jong A."/>
            <person name="Holsappel S."/>
            <person name="Eijlander R.T."/>
            <person name="Kuipers O.P."/>
        </authorList>
    </citation>
    <scope>NUCLEOTIDE SEQUENCE [LARGE SCALE GENOMIC DNA]</scope>
    <source>
        <strain evidence="2 3">B4135</strain>
    </source>
</reference>
<comment type="caution">
    <text evidence="2">The sequence shown here is derived from an EMBL/GenBank/DDBJ whole genome shotgun (WGS) entry which is preliminary data.</text>
</comment>
<dbReference type="AlphaFoldDB" id="A0A150L7U5"/>
<dbReference type="Proteomes" id="UP000075683">
    <property type="component" value="Unassembled WGS sequence"/>
</dbReference>
<feature type="compositionally biased region" description="Basic and acidic residues" evidence="1">
    <location>
        <begin position="86"/>
        <end position="96"/>
    </location>
</feature>
<evidence type="ECO:0000313" key="3">
    <source>
        <dbReference type="Proteomes" id="UP000075683"/>
    </source>
</evidence>
<name>A0A150L7U5_9BACI</name>